<dbReference type="InterPro" id="IPR050416">
    <property type="entry name" value="FAD-linked_Oxidoreductase"/>
</dbReference>
<keyword evidence="7" id="KW-1185">Reference proteome</keyword>
<keyword evidence="2" id="KW-0285">Flavoprotein</keyword>
<evidence type="ECO:0000313" key="6">
    <source>
        <dbReference type="EMBL" id="KAF6810659.1"/>
    </source>
</evidence>
<evidence type="ECO:0000256" key="1">
    <source>
        <dbReference type="ARBA" id="ARBA00005466"/>
    </source>
</evidence>
<dbReference type="Pfam" id="PF01565">
    <property type="entry name" value="FAD_binding_4"/>
    <property type="match status" value="1"/>
</dbReference>
<dbReference type="EMBL" id="WIGN01000084">
    <property type="protein sequence ID" value="KAF6810659.1"/>
    <property type="molecule type" value="Genomic_DNA"/>
</dbReference>
<comment type="caution">
    <text evidence="6">The sequence shown here is derived from an EMBL/GenBank/DDBJ whole genome shotgun (WGS) entry which is preliminary data.</text>
</comment>
<feature type="domain" description="FAD-binding PCMH-type" evidence="5">
    <location>
        <begin position="59"/>
        <end position="231"/>
    </location>
</feature>
<keyword evidence="4" id="KW-0560">Oxidoreductase</keyword>
<accession>A0A8H6JCL1</accession>
<reference evidence="6 7" key="1">
    <citation type="journal article" date="2020" name="Phytopathology">
        <title>Genome Sequence Resources of Colletotrichum truncatum, C. plurivorum, C. musicola, and C. sojae: Four Species Pathogenic to Soybean (Glycine max).</title>
        <authorList>
            <person name="Rogerio F."/>
            <person name="Boufleur T.R."/>
            <person name="Ciampi-Guillardi M."/>
            <person name="Sukno S.A."/>
            <person name="Thon M.R."/>
            <person name="Massola Junior N.S."/>
            <person name="Baroncelli R."/>
        </authorList>
    </citation>
    <scope>NUCLEOTIDE SEQUENCE [LARGE SCALE GENOMIC DNA]</scope>
    <source>
        <strain evidence="6 7">LFN0009</strain>
    </source>
</reference>
<comment type="similarity">
    <text evidence="1">Belongs to the oxygen-dependent FAD-linked oxidoreductase family.</text>
</comment>
<evidence type="ECO:0000256" key="3">
    <source>
        <dbReference type="ARBA" id="ARBA00022827"/>
    </source>
</evidence>
<dbReference type="PROSITE" id="PS51387">
    <property type="entry name" value="FAD_PCMH"/>
    <property type="match status" value="1"/>
</dbReference>
<dbReference type="AlphaFoldDB" id="A0A8H6JCL1"/>
<name>A0A8H6JCL1_9PEZI</name>
<dbReference type="Proteomes" id="UP000652219">
    <property type="component" value="Unassembled WGS sequence"/>
</dbReference>
<dbReference type="GO" id="GO:0016491">
    <property type="term" value="F:oxidoreductase activity"/>
    <property type="evidence" value="ECO:0007669"/>
    <property type="project" value="UniProtKB-KW"/>
</dbReference>
<dbReference type="PANTHER" id="PTHR42973:SF54">
    <property type="entry name" value="FAD-BINDING PCMH-TYPE DOMAIN-CONTAINING PROTEIN"/>
    <property type="match status" value="1"/>
</dbReference>
<evidence type="ECO:0000256" key="2">
    <source>
        <dbReference type="ARBA" id="ARBA00022630"/>
    </source>
</evidence>
<organism evidence="6 7">
    <name type="scientific">Colletotrichum sojae</name>
    <dbReference type="NCBI Taxonomy" id="2175907"/>
    <lineage>
        <taxon>Eukaryota</taxon>
        <taxon>Fungi</taxon>
        <taxon>Dikarya</taxon>
        <taxon>Ascomycota</taxon>
        <taxon>Pezizomycotina</taxon>
        <taxon>Sordariomycetes</taxon>
        <taxon>Hypocreomycetidae</taxon>
        <taxon>Glomerellales</taxon>
        <taxon>Glomerellaceae</taxon>
        <taxon>Colletotrichum</taxon>
        <taxon>Colletotrichum orchidearum species complex</taxon>
    </lineage>
</organism>
<dbReference type="InterPro" id="IPR016169">
    <property type="entry name" value="FAD-bd_PCMH_sub2"/>
</dbReference>
<dbReference type="Gene3D" id="3.30.465.10">
    <property type="match status" value="1"/>
</dbReference>
<dbReference type="InterPro" id="IPR016166">
    <property type="entry name" value="FAD-bd_PCMH"/>
</dbReference>
<dbReference type="GO" id="GO:0071949">
    <property type="term" value="F:FAD binding"/>
    <property type="evidence" value="ECO:0007669"/>
    <property type="project" value="InterPro"/>
</dbReference>
<dbReference type="InterPro" id="IPR006094">
    <property type="entry name" value="Oxid_FAD_bind_N"/>
</dbReference>
<keyword evidence="3" id="KW-0274">FAD</keyword>
<protein>
    <submittedName>
        <fullName evidence="6">FAD binding domain-containing protein</fullName>
    </submittedName>
</protein>
<dbReference type="InterPro" id="IPR036318">
    <property type="entry name" value="FAD-bd_PCMH-like_sf"/>
</dbReference>
<gene>
    <name evidence="6" type="ORF">CSOJ01_06219</name>
</gene>
<dbReference type="SUPFAM" id="SSF56176">
    <property type="entry name" value="FAD-binding/transporter-associated domain-like"/>
    <property type="match status" value="1"/>
</dbReference>
<evidence type="ECO:0000313" key="7">
    <source>
        <dbReference type="Proteomes" id="UP000652219"/>
    </source>
</evidence>
<proteinExistence type="inferred from homology"/>
<dbReference type="PANTHER" id="PTHR42973">
    <property type="entry name" value="BINDING OXIDOREDUCTASE, PUTATIVE (AFU_ORTHOLOGUE AFUA_1G17690)-RELATED"/>
    <property type="match status" value="1"/>
</dbReference>
<evidence type="ECO:0000259" key="5">
    <source>
        <dbReference type="PROSITE" id="PS51387"/>
    </source>
</evidence>
<sequence length="1010" mass="111155">MKFSSTNLAILASTQFGTSSASSTCGVCSALARQLPEKVFLPNTTQYATSNIYWSDRQAEIHPACFITPESTEDVSTAIKILVSLSAPFTVKSGGHTAFDGGSNIQNGVTIDLAPLNHLNVSDDRQTVSIGPGNRWIDVSEALDPLGLAVVGGRVGMVGVSGLILGGGISYFSGRYGWACDNVHRFEVVLASGDVVYASPDENADLFWALRGSGGSNFGVVTNFDLASFEQGNIWLHNRLFPMAKSTELVPAFNELSLNGLPGDADGHTFLVMMYLAELGGYIIGDYLYHAQPPSDPQATPAVFASTATITGTLFNSTTVANVTTHIKALSEGNQNGGRKAWFGVSVYLGEGSSQLLQDIIPLYQERSEIVLATAASKNLTAMPMLVYQPITANILEQMQKNGGNALGLSPEAGPMVHIQVDTHWDAAELDEVVESSAADLVAKITRLAEERGLSAGYVYLNYADKNQDVYAGYGEESHARLREVAGKYDAEGSFRARQWDHLIPDFWSSVPPLFRIKVAEADDIEASYPLLASYATNPDAALTVNEFGIDTDRWPSRWFGFRTHDEALNDPARPVDDAAHQLLEDRARKLGLSQASTDSMLNALSWKKAHLLGQRPETPRGFREHNFEYACAAATLLLSFCKNITQVYWGQMGSCTALEEYLHKSNYGILPAESRALQQLEMARIMSVTNGLYRDTRTYRRSECLRELSYFHRLPRFANFVLDAFGDYQMHHEIFAPKSSSPSFKRIQMRRTGATGSVIGMLIRAPLNLEELVLSTGGLWLHEGDISLASLKGLHKSLLMQKDTLKVLDIDVGAGIWPRARGEGEIGWEDDADGPEGDEEWGWVLEDHAELRQNEYFAMDEALGGGPIYSHELPDTRPYGYTIGSFHDFHKLTHLSITLRAFMGPGLTFFPNANLTVKPPFRLFEVLPPNLEYLCFYDYDKGINAEIDDHVREFTEKKGELFPSLREVVGVDEKMPAGGTLYKDVGYGNNKESRLFQPVDPEFGWAVAI</sequence>
<evidence type="ECO:0000256" key="4">
    <source>
        <dbReference type="ARBA" id="ARBA00023002"/>
    </source>
</evidence>